<gene>
    <name evidence="1" type="ORF">DC366_15870</name>
</gene>
<name>A0A2T7G3W1_9RHOB</name>
<dbReference type="Proteomes" id="UP000244446">
    <property type="component" value="Unassembled WGS sequence"/>
</dbReference>
<organism evidence="1 2">
    <name type="scientific">Pelagivirga sediminicola</name>
    <dbReference type="NCBI Taxonomy" id="2170575"/>
    <lineage>
        <taxon>Bacteria</taxon>
        <taxon>Pseudomonadati</taxon>
        <taxon>Pseudomonadota</taxon>
        <taxon>Alphaproteobacteria</taxon>
        <taxon>Rhodobacterales</taxon>
        <taxon>Paracoccaceae</taxon>
        <taxon>Pelagivirga</taxon>
    </lineage>
</organism>
<protein>
    <submittedName>
        <fullName evidence="1">Uncharacterized protein</fullName>
    </submittedName>
</protein>
<accession>A0A2T7G3W1</accession>
<evidence type="ECO:0000313" key="1">
    <source>
        <dbReference type="EMBL" id="PVA09080.1"/>
    </source>
</evidence>
<keyword evidence="2" id="KW-1185">Reference proteome</keyword>
<proteinExistence type="predicted"/>
<sequence>MGTPIHEETYRDHTIKIVPDPDPENPRDYDNLGTMSCWHRRYMLGDKHDREDPRDLLVDLCGLDGDTDLPMNALIERASRRAVILPLYLYDHSGITMNTTGFHCLWDSGQVGYIYVTLDDIRKDYGVTRVSKNLRTRIADHLRQEVQTYDHYLTGNCYGFIVEKDDDEVASCWGFLGDYDGYCLAEAKSSVN</sequence>
<evidence type="ECO:0000313" key="2">
    <source>
        <dbReference type="Proteomes" id="UP000244446"/>
    </source>
</evidence>
<reference evidence="1 2" key="1">
    <citation type="submission" date="2018-04" db="EMBL/GenBank/DDBJ databases">
        <title>Pelagivirga bohaiensis gen. nov., sp. nov., a bacterium isolated from the Bohai Sea.</title>
        <authorList>
            <person name="Ji X."/>
        </authorList>
    </citation>
    <scope>NUCLEOTIDE SEQUENCE [LARGE SCALE GENOMIC DNA]</scope>
    <source>
        <strain evidence="1 2">BH-SD19</strain>
    </source>
</reference>
<dbReference type="EMBL" id="QCYH01000012">
    <property type="protein sequence ID" value="PVA09080.1"/>
    <property type="molecule type" value="Genomic_DNA"/>
</dbReference>
<dbReference type="AlphaFoldDB" id="A0A2T7G3W1"/>
<dbReference type="OrthoDB" id="1792542at2"/>
<comment type="caution">
    <text evidence="1">The sequence shown here is derived from an EMBL/GenBank/DDBJ whole genome shotgun (WGS) entry which is preliminary data.</text>
</comment>